<dbReference type="PANTHER" id="PTHR10963:SF60">
    <property type="entry name" value="GRAM-NEGATIVE BACTERIA-BINDING PROTEIN 1-RELATED"/>
    <property type="match status" value="1"/>
</dbReference>
<evidence type="ECO:0000256" key="3">
    <source>
        <dbReference type="ARBA" id="ARBA00022525"/>
    </source>
</evidence>
<dbReference type="EMBL" id="JALNTZ010000002">
    <property type="protein sequence ID" value="KAJ3660975.1"/>
    <property type="molecule type" value="Genomic_DNA"/>
</dbReference>
<evidence type="ECO:0000313" key="12">
    <source>
        <dbReference type="EMBL" id="KAJ3660975.1"/>
    </source>
</evidence>
<dbReference type="GO" id="GO:0004553">
    <property type="term" value="F:hydrolase activity, hydrolyzing O-glycosyl compounds"/>
    <property type="evidence" value="ECO:0007669"/>
    <property type="project" value="InterPro"/>
</dbReference>
<dbReference type="Gene3D" id="2.60.40.2140">
    <property type="entry name" value="Beta-1,3-glucan-recognition protein, N-terminal domain"/>
    <property type="match status" value="1"/>
</dbReference>
<evidence type="ECO:0000256" key="5">
    <source>
        <dbReference type="ARBA" id="ARBA00022729"/>
    </source>
</evidence>
<gene>
    <name evidence="12" type="ORF">Zmor_005401</name>
</gene>
<keyword evidence="7" id="KW-0325">Glycoprotein</keyword>
<feature type="signal peptide" evidence="9">
    <location>
        <begin position="1"/>
        <end position="17"/>
    </location>
</feature>
<comment type="caution">
    <text evidence="12">The sequence shown here is derived from an EMBL/GenBank/DDBJ whole genome shotgun (WGS) entry which is preliminary data.</text>
</comment>
<proteinExistence type="inferred from homology"/>
<keyword evidence="3" id="KW-0964">Secreted</keyword>
<evidence type="ECO:0000256" key="6">
    <source>
        <dbReference type="ARBA" id="ARBA00022859"/>
    </source>
</evidence>
<evidence type="ECO:0000256" key="1">
    <source>
        <dbReference type="ARBA" id="ARBA00004613"/>
    </source>
</evidence>
<sequence length="476" mass="53496">MRLLVLCFITFFKYSAGQFEVPDALVEVFRPRGLRVSIPDQEGIKLFAFHAKVNEEMNGREGGTFSRDITKAKNGRWTFYDPYAKLKVGDIIYYWTYVDYFDGKNKLGYANDDLQFVVKELLEKDTSSTKAPTVTTQTTEEVTESSGCKSSPTKLGNDATCSQKVIFHEDFNSLDNNLWSPENKFAGSPDYEFVVYTTRRENLEVNDGHLKIRPVLSEDLFGKGYVDRRVDLGTNCTGVLGSLDCVQEANAFLILPPVASAQISTKNKFSFKFGKIEIRAKLPKGDWIYPELYLNPLNEPYGPDYASGQIRIAFLPGNEQLNRNLRGGCILGSSQAGRNYGMKTIKKNTGTWGDDFHVFTVVWKPDQITVSVDDTVYGNIYAPPKGFVSESHNLELGNVERWHSGTPFAPFDKEMYLTVGVGVGGHVFPDRSDGTKPWQNSDGKGQKKFYKATSQWRPSWTDASLLDVDYIKVSAL</sequence>
<feature type="compositionally biased region" description="Low complexity" evidence="8">
    <location>
        <begin position="129"/>
        <end position="146"/>
    </location>
</feature>
<dbReference type="Pfam" id="PF15886">
    <property type="entry name" value="CBM39"/>
    <property type="match status" value="1"/>
</dbReference>
<dbReference type="Gene3D" id="2.60.120.200">
    <property type="match status" value="1"/>
</dbReference>
<evidence type="ECO:0000256" key="8">
    <source>
        <dbReference type="SAM" id="MobiDB-lite"/>
    </source>
</evidence>
<dbReference type="InterPro" id="IPR035806">
    <property type="entry name" value="GH16_GRP_C"/>
</dbReference>
<dbReference type="GO" id="GO:0030246">
    <property type="term" value="F:carbohydrate binding"/>
    <property type="evidence" value="ECO:0007669"/>
    <property type="project" value="InterPro"/>
</dbReference>
<dbReference type="GO" id="GO:0045087">
    <property type="term" value="P:innate immune response"/>
    <property type="evidence" value="ECO:0007669"/>
    <property type="project" value="UniProtKB-KW"/>
</dbReference>
<comment type="subcellular location">
    <subcellularLocation>
        <location evidence="1">Secreted</location>
    </subcellularLocation>
</comment>
<dbReference type="InterPro" id="IPR050546">
    <property type="entry name" value="Glycosyl_Hydrlase_16"/>
</dbReference>
<dbReference type="InterPro" id="IPR000757">
    <property type="entry name" value="Beta-glucanase-like"/>
</dbReference>
<evidence type="ECO:0000259" key="11">
    <source>
        <dbReference type="PROSITE" id="PS51969"/>
    </source>
</evidence>
<evidence type="ECO:0000256" key="9">
    <source>
        <dbReference type="SAM" id="SignalP"/>
    </source>
</evidence>
<dbReference type="PROSITE" id="PS51969">
    <property type="entry name" value="CBM39"/>
    <property type="match status" value="1"/>
</dbReference>
<dbReference type="FunFam" id="2.60.120.200:FF:000235">
    <property type="entry name" value="Beta-1,3-glucan-binding protein"/>
    <property type="match status" value="1"/>
</dbReference>
<dbReference type="PANTHER" id="PTHR10963">
    <property type="entry name" value="GLYCOSYL HYDROLASE-RELATED"/>
    <property type="match status" value="1"/>
</dbReference>
<feature type="chain" id="PRO_5041322408" description="Beta-1,3-glucan-binding protein" evidence="9">
    <location>
        <begin position="18"/>
        <end position="476"/>
    </location>
</feature>
<keyword evidence="13" id="KW-1185">Reference proteome</keyword>
<feature type="region of interest" description="Disordered" evidence="8">
    <location>
        <begin position="129"/>
        <end position="156"/>
    </location>
</feature>
<dbReference type="InterPro" id="IPR043030">
    <property type="entry name" value="BGBP_N_sf"/>
</dbReference>
<name>A0AA38IPW5_9CUCU</name>
<protein>
    <recommendedName>
        <fullName evidence="14">Beta-1,3-glucan-binding protein</fullName>
    </recommendedName>
</protein>
<feature type="domain" description="GH16" evidence="10">
    <location>
        <begin position="144"/>
        <end position="476"/>
    </location>
</feature>
<accession>A0AA38IPW5</accession>
<evidence type="ECO:0000259" key="10">
    <source>
        <dbReference type="PROSITE" id="PS51762"/>
    </source>
</evidence>
<evidence type="ECO:0008006" key="14">
    <source>
        <dbReference type="Google" id="ProtNLM"/>
    </source>
</evidence>
<dbReference type="GO" id="GO:0005576">
    <property type="term" value="C:extracellular region"/>
    <property type="evidence" value="ECO:0007669"/>
    <property type="project" value="UniProtKB-SubCell"/>
</dbReference>
<evidence type="ECO:0000313" key="13">
    <source>
        <dbReference type="Proteomes" id="UP001168821"/>
    </source>
</evidence>
<dbReference type="GO" id="GO:0045088">
    <property type="term" value="P:regulation of innate immune response"/>
    <property type="evidence" value="ECO:0007669"/>
    <property type="project" value="UniProtKB-ARBA"/>
</dbReference>
<comment type="similarity">
    <text evidence="2">Belongs to the insect beta-1,3-glucan binding protein family.</text>
</comment>
<dbReference type="GO" id="GO:0005975">
    <property type="term" value="P:carbohydrate metabolic process"/>
    <property type="evidence" value="ECO:0007669"/>
    <property type="project" value="InterPro"/>
</dbReference>
<keyword evidence="6" id="KW-0391">Immunity</keyword>
<dbReference type="Pfam" id="PF00722">
    <property type="entry name" value="Glyco_hydro_16"/>
    <property type="match status" value="1"/>
</dbReference>
<dbReference type="FunFam" id="2.60.40.2140:FF:000001">
    <property type="entry name" value="Beta-1,3-glucan-binding protein"/>
    <property type="match status" value="1"/>
</dbReference>
<organism evidence="12 13">
    <name type="scientific">Zophobas morio</name>
    <dbReference type="NCBI Taxonomy" id="2755281"/>
    <lineage>
        <taxon>Eukaryota</taxon>
        <taxon>Metazoa</taxon>
        <taxon>Ecdysozoa</taxon>
        <taxon>Arthropoda</taxon>
        <taxon>Hexapoda</taxon>
        <taxon>Insecta</taxon>
        <taxon>Pterygota</taxon>
        <taxon>Neoptera</taxon>
        <taxon>Endopterygota</taxon>
        <taxon>Coleoptera</taxon>
        <taxon>Polyphaga</taxon>
        <taxon>Cucujiformia</taxon>
        <taxon>Tenebrionidae</taxon>
        <taxon>Zophobas</taxon>
    </lineage>
</organism>
<evidence type="ECO:0000256" key="2">
    <source>
        <dbReference type="ARBA" id="ARBA00008781"/>
    </source>
</evidence>
<keyword evidence="5 9" id="KW-0732">Signal</keyword>
<dbReference type="SUPFAM" id="SSF49899">
    <property type="entry name" value="Concanavalin A-like lectins/glucanases"/>
    <property type="match status" value="1"/>
</dbReference>
<dbReference type="AlphaFoldDB" id="A0AA38IPW5"/>
<feature type="domain" description="CBM39" evidence="11">
    <location>
        <begin position="19"/>
        <end position="123"/>
    </location>
</feature>
<dbReference type="CDD" id="cd02179">
    <property type="entry name" value="GH16_beta_GRP"/>
    <property type="match status" value="1"/>
</dbReference>
<dbReference type="PROSITE" id="PS51762">
    <property type="entry name" value="GH16_2"/>
    <property type="match status" value="1"/>
</dbReference>
<dbReference type="InterPro" id="IPR013320">
    <property type="entry name" value="ConA-like_dom_sf"/>
</dbReference>
<reference evidence="12" key="1">
    <citation type="journal article" date="2023" name="G3 (Bethesda)">
        <title>Whole genome assemblies of Zophobas morio and Tenebrio molitor.</title>
        <authorList>
            <person name="Kaur S."/>
            <person name="Stinson S.A."/>
            <person name="diCenzo G.C."/>
        </authorList>
    </citation>
    <scope>NUCLEOTIDE SEQUENCE</scope>
    <source>
        <strain evidence="12">QUZm001</strain>
    </source>
</reference>
<keyword evidence="4" id="KW-0399">Innate immunity</keyword>
<evidence type="ECO:0000256" key="4">
    <source>
        <dbReference type="ARBA" id="ARBA00022588"/>
    </source>
</evidence>
<dbReference type="Proteomes" id="UP001168821">
    <property type="component" value="Unassembled WGS sequence"/>
</dbReference>
<evidence type="ECO:0000256" key="7">
    <source>
        <dbReference type="ARBA" id="ARBA00023180"/>
    </source>
</evidence>
<dbReference type="InterPro" id="IPR031756">
    <property type="entry name" value="BGBP_N"/>
</dbReference>
<feature type="compositionally biased region" description="Polar residues" evidence="8">
    <location>
        <begin position="147"/>
        <end position="156"/>
    </location>
</feature>